<accession>A0AAW0D6J5</accession>
<dbReference type="EMBL" id="JAYKXP010000022">
    <property type="protein sequence ID" value="KAK7046046.1"/>
    <property type="molecule type" value="Genomic_DNA"/>
</dbReference>
<gene>
    <name evidence="1" type="ORF">VNI00_007041</name>
</gene>
<evidence type="ECO:0000313" key="2">
    <source>
        <dbReference type="Proteomes" id="UP001383192"/>
    </source>
</evidence>
<evidence type="ECO:0000313" key="1">
    <source>
        <dbReference type="EMBL" id="KAK7046046.1"/>
    </source>
</evidence>
<name>A0AAW0D6J5_9AGAR</name>
<proteinExistence type="predicted"/>
<reference evidence="1 2" key="1">
    <citation type="submission" date="2024-01" db="EMBL/GenBank/DDBJ databases">
        <title>A draft genome for a cacao thread blight-causing isolate of Paramarasmius palmivorus.</title>
        <authorList>
            <person name="Baruah I.K."/>
            <person name="Bukari Y."/>
            <person name="Amoako-Attah I."/>
            <person name="Meinhardt L.W."/>
            <person name="Bailey B.A."/>
            <person name="Cohen S.P."/>
        </authorList>
    </citation>
    <scope>NUCLEOTIDE SEQUENCE [LARGE SCALE GENOMIC DNA]</scope>
    <source>
        <strain evidence="1 2">GH-12</strain>
    </source>
</reference>
<dbReference type="Proteomes" id="UP001383192">
    <property type="component" value="Unassembled WGS sequence"/>
</dbReference>
<comment type="caution">
    <text evidence="1">The sequence shown here is derived from an EMBL/GenBank/DDBJ whole genome shotgun (WGS) entry which is preliminary data.</text>
</comment>
<sequence length="526" mass="60317">MSSNSQLNDTSNDRLSQLHDSRYDELLHVAHEDITITKDLGSVIWNWNLDSENYGYHQTETSIHTLEIRNLNQRFTGVQYKGTDAQRSWEKDLKHITDHDKLRAGSFELYGINQSGTLMIIFHREMIPLNHFYSASLPMNVYISYLTVKEKCNQTQLWLDVTKGIFCAGPHGPSTSIQEVAIDKTIIPQLPSTQEMLEDSACIKFFTQFRSESSSAILDANILDCARRYPSAKPTHPDLLYPKILEGYECDDPQHASRYERDPLFKRCEMCRVPRDVVAGTRLGLQFDTVYSPSLGSVARWPSKEAERLWKWDAQIGLTDETILGNGLTRFKLSLHVSMGLQVWLQANYGLQTLLRTWLSQSHRVFGSLKTEPNFESFFVTRAPVVELKFIPKNSLDDVLKWLRSSASGHQESASSVDKNAPPIYLFLRAPPMSIPEFMSWKDGHSHSHFWSLDENGQTEMSEEESKRWKVPTLHRNGYYARCEVETCQQSTYASLYDWQVARGFDPTTAAFARQCGYPELDIITE</sequence>
<protein>
    <submittedName>
        <fullName evidence="1">Uncharacterized protein</fullName>
    </submittedName>
</protein>
<organism evidence="1 2">
    <name type="scientific">Paramarasmius palmivorus</name>
    <dbReference type="NCBI Taxonomy" id="297713"/>
    <lineage>
        <taxon>Eukaryota</taxon>
        <taxon>Fungi</taxon>
        <taxon>Dikarya</taxon>
        <taxon>Basidiomycota</taxon>
        <taxon>Agaricomycotina</taxon>
        <taxon>Agaricomycetes</taxon>
        <taxon>Agaricomycetidae</taxon>
        <taxon>Agaricales</taxon>
        <taxon>Marasmiineae</taxon>
        <taxon>Marasmiaceae</taxon>
        <taxon>Paramarasmius</taxon>
    </lineage>
</organism>
<keyword evidence="2" id="KW-1185">Reference proteome</keyword>
<dbReference type="AlphaFoldDB" id="A0AAW0D6J5"/>